<dbReference type="Gene3D" id="3.40.50.2000">
    <property type="entry name" value="Glycogen Phosphorylase B"/>
    <property type="match status" value="2"/>
</dbReference>
<dbReference type="Pfam" id="PF00534">
    <property type="entry name" value="Glycos_transf_1"/>
    <property type="match status" value="1"/>
</dbReference>
<name>A0A1G9Y8Q1_9SPHI</name>
<protein>
    <submittedName>
        <fullName evidence="3">Glycosyltransferase involved in cell wall bisynthesis</fullName>
    </submittedName>
</protein>
<organism evidence="3 4">
    <name type="scientific">Daejeonella rubra</name>
    <dbReference type="NCBI Taxonomy" id="990371"/>
    <lineage>
        <taxon>Bacteria</taxon>
        <taxon>Pseudomonadati</taxon>
        <taxon>Bacteroidota</taxon>
        <taxon>Sphingobacteriia</taxon>
        <taxon>Sphingobacteriales</taxon>
        <taxon>Sphingobacteriaceae</taxon>
        <taxon>Daejeonella</taxon>
    </lineage>
</organism>
<accession>A0A1G9Y8Q1</accession>
<dbReference type="Proteomes" id="UP000199226">
    <property type="component" value="Unassembled WGS sequence"/>
</dbReference>
<dbReference type="InterPro" id="IPR015393">
    <property type="entry name" value="DUF1972"/>
</dbReference>
<keyword evidence="4" id="KW-1185">Reference proteome</keyword>
<reference evidence="4" key="1">
    <citation type="submission" date="2016-10" db="EMBL/GenBank/DDBJ databases">
        <authorList>
            <person name="Varghese N."/>
            <person name="Submissions S."/>
        </authorList>
    </citation>
    <scope>NUCLEOTIDE SEQUENCE [LARGE SCALE GENOMIC DNA]</scope>
    <source>
        <strain evidence="4">DSM 24536</strain>
    </source>
</reference>
<dbReference type="AlphaFoldDB" id="A0A1G9Y8Q1"/>
<dbReference type="Pfam" id="PF09314">
    <property type="entry name" value="DUF1972"/>
    <property type="match status" value="1"/>
</dbReference>
<proteinExistence type="predicted"/>
<dbReference type="STRING" id="990371.SAMN05421813_13612"/>
<dbReference type="InterPro" id="IPR050194">
    <property type="entry name" value="Glycosyltransferase_grp1"/>
</dbReference>
<dbReference type="RefSeq" id="WP_090706849.1">
    <property type="nucleotide sequence ID" value="NZ_FNHH01000036.1"/>
</dbReference>
<dbReference type="GO" id="GO:0016757">
    <property type="term" value="F:glycosyltransferase activity"/>
    <property type="evidence" value="ECO:0007669"/>
    <property type="project" value="InterPro"/>
</dbReference>
<evidence type="ECO:0000313" key="3">
    <source>
        <dbReference type="EMBL" id="SDN04915.1"/>
    </source>
</evidence>
<dbReference type="OrthoDB" id="9792269at2"/>
<dbReference type="SUPFAM" id="SSF53756">
    <property type="entry name" value="UDP-Glycosyltransferase/glycogen phosphorylase"/>
    <property type="match status" value="1"/>
</dbReference>
<dbReference type="EMBL" id="FNHH01000036">
    <property type="protein sequence ID" value="SDN04915.1"/>
    <property type="molecule type" value="Genomic_DNA"/>
</dbReference>
<dbReference type="PANTHER" id="PTHR45947:SF3">
    <property type="entry name" value="SULFOQUINOVOSYL TRANSFERASE SQD2"/>
    <property type="match status" value="1"/>
</dbReference>
<dbReference type="PANTHER" id="PTHR45947">
    <property type="entry name" value="SULFOQUINOVOSYL TRANSFERASE SQD2"/>
    <property type="match status" value="1"/>
</dbReference>
<gene>
    <name evidence="3" type="ORF">SAMN05421813_13612</name>
</gene>
<evidence type="ECO:0000259" key="1">
    <source>
        <dbReference type="Pfam" id="PF00534"/>
    </source>
</evidence>
<sequence length="369" mass="41683">MKIAIVGSRGYPYVYGGYETFVKEICERLVASGVEVHVYNQKNLFIDRPKQVNGVHLHYIPTVPGKSLNQLIHSFFSLLHVTFTKVDVILVVNLAAGPMGWIPKLTGKKTMINTDGMEWLRPKWKGIGAKYFYFGAWCATKLYDKIITDADAMQTVYLEEFNTPSTVIAYGAPPYKPEAKELIEAIGLQKNDYYLIVGRLIPDNNADLIVKGFLASNSTKKLVVVGDVPYKDTYAQDLKKLGSDRLIFTGHILDRALILSIFQHCFVYLHGHQFGGTNPTMIEAMGNRCAILALNTAFNREMLNNGEFGILFEKESTFVTEAIEKIEASPDQVTILREKVQIGLVKKYDWDAINEQYISEFKKLMTRSK</sequence>
<evidence type="ECO:0000259" key="2">
    <source>
        <dbReference type="Pfam" id="PF09314"/>
    </source>
</evidence>
<feature type="domain" description="DUF1972" evidence="2">
    <location>
        <begin position="102"/>
        <end position="172"/>
    </location>
</feature>
<dbReference type="InterPro" id="IPR001296">
    <property type="entry name" value="Glyco_trans_1"/>
</dbReference>
<evidence type="ECO:0000313" key="4">
    <source>
        <dbReference type="Proteomes" id="UP000199226"/>
    </source>
</evidence>
<keyword evidence="3" id="KW-0808">Transferase</keyword>
<feature type="domain" description="Glycosyl transferase family 1" evidence="1">
    <location>
        <begin position="186"/>
        <end position="334"/>
    </location>
</feature>